<dbReference type="CDD" id="cd13965">
    <property type="entry name" value="PT_UbiA_3"/>
    <property type="match status" value="1"/>
</dbReference>
<reference evidence="3" key="2">
    <citation type="submission" date="2023-06" db="EMBL/GenBank/DDBJ databases">
        <authorList>
            <consortium name="Lawrence Berkeley National Laboratory"/>
            <person name="Haridas S."/>
            <person name="Hensen N."/>
            <person name="Bonometti L."/>
            <person name="Westerberg I."/>
            <person name="Brannstrom I.O."/>
            <person name="Guillou S."/>
            <person name="Cros-Aarteil S."/>
            <person name="Calhoun S."/>
            <person name="Kuo A."/>
            <person name="Mondo S."/>
            <person name="Pangilinan J."/>
            <person name="Riley R."/>
            <person name="Labutti K."/>
            <person name="Andreopoulos B."/>
            <person name="Lipzen A."/>
            <person name="Chen C."/>
            <person name="Yanf M."/>
            <person name="Daum C."/>
            <person name="Ng V."/>
            <person name="Clum A."/>
            <person name="Steindorff A."/>
            <person name="Ohm R."/>
            <person name="Martin F."/>
            <person name="Silar P."/>
            <person name="Natvig D."/>
            <person name="Lalanne C."/>
            <person name="Gautier V."/>
            <person name="Ament-Velasquez S.L."/>
            <person name="Kruys A."/>
            <person name="Hutchinson M.I."/>
            <person name="Powell A.J."/>
            <person name="Barry K."/>
            <person name="Miller A.N."/>
            <person name="Grigoriev I.V."/>
            <person name="Debuchy R."/>
            <person name="Gladieux P."/>
            <person name="Thoren M.H."/>
            <person name="Johannesson H."/>
        </authorList>
    </citation>
    <scope>NUCLEOTIDE SEQUENCE</scope>
    <source>
        <strain evidence="3">CBS 560.94</strain>
    </source>
</reference>
<feature type="transmembrane region" description="Helical" evidence="2">
    <location>
        <begin position="111"/>
        <end position="131"/>
    </location>
</feature>
<keyword evidence="2" id="KW-0812">Transmembrane</keyword>
<dbReference type="EMBL" id="JAUEPP010000001">
    <property type="protein sequence ID" value="KAK3355866.1"/>
    <property type="molecule type" value="Genomic_DNA"/>
</dbReference>
<sequence length="395" mass="43228">MASYASAHSPTESRSLTLRSLLSVFGAGPGHQKSESVNVEKDDETIPGQLPLLPAGNFFGNVSAVAQIIWAFTKNDLFTSTLPNTIFGITAAIADTHLRGEASEGPTFSEIIARFPLTYFFNFYALLIFNLGNQRPREGSIAEERVNNKKPLPSGKTITTPGQIRRAYLILLPITLAVNHLFGVWHEGLMIHLLTFIYNDLGGGNEPFVRDIILGISFGYINSASLKIALSATTTTATTTTTISSSSSSSSSSPHGHTWTWLNLVSVLIATTIGCQEFKNHKDHHGQEGGGGGGDDGKTMMRNNKRKKTLAIFLGEAAVPRAQLAMMMPLWTLVCAWFWRLKISVAASFLLYSLFVASRVLTQRNAGAEERTWRFWARWTVVVYLFPVVAVLSAD</sequence>
<accession>A0AAE0MXF6</accession>
<comment type="caution">
    <text evidence="3">The sequence shown here is derived from an EMBL/GenBank/DDBJ whole genome shotgun (WGS) entry which is preliminary data.</text>
</comment>
<keyword evidence="2" id="KW-0472">Membrane</keyword>
<feature type="transmembrane region" description="Helical" evidence="2">
    <location>
        <begin position="375"/>
        <end position="394"/>
    </location>
</feature>
<dbReference type="Proteomes" id="UP001278500">
    <property type="component" value="Unassembled WGS sequence"/>
</dbReference>
<feature type="transmembrane region" description="Helical" evidence="2">
    <location>
        <begin position="310"/>
        <end position="331"/>
    </location>
</feature>
<keyword evidence="4" id="KW-1185">Reference proteome</keyword>
<name>A0AAE0MXF6_9PEZI</name>
<evidence type="ECO:0000256" key="1">
    <source>
        <dbReference type="SAM" id="MobiDB-lite"/>
    </source>
</evidence>
<evidence type="ECO:0000313" key="4">
    <source>
        <dbReference type="Proteomes" id="UP001278500"/>
    </source>
</evidence>
<dbReference type="RefSeq" id="XP_062687244.1">
    <property type="nucleotide sequence ID" value="XM_062823937.1"/>
</dbReference>
<feature type="transmembrane region" description="Helical" evidence="2">
    <location>
        <begin position="337"/>
        <end position="355"/>
    </location>
</feature>
<dbReference type="GeneID" id="87861091"/>
<organism evidence="3 4">
    <name type="scientific">Neurospora tetraspora</name>
    <dbReference type="NCBI Taxonomy" id="94610"/>
    <lineage>
        <taxon>Eukaryota</taxon>
        <taxon>Fungi</taxon>
        <taxon>Dikarya</taxon>
        <taxon>Ascomycota</taxon>
        <taxon>Pezizomycotina</taxon>
        <taxon>Sordariomycetes</taxon>
        <taxon>Sordariomycetidae</taxon>
        <taxon>Sordariales</taxon>
        <taxon>Sordariaceae</taxon>
        <taxon>Neurospora</taxon>
    </lineage>
</organism>
<gene>
    <name evidence="3" type="ORF">B0H65DRAFT_414777</name>
</gene>
<reference evidence="3" key="1">
    <citation type="journal article" date="2023" name="Mol. Phylogenet. Evol.">
        <title>Genome-scale phylogeny and comparative genomics of the fungal order Sordariales.</title>
        <authorList>
            <person name="Hensen N."/>
            <person name="Bonometti L."/>
            <person name="Westerberg I."/>
            <person name="Brannstrom I.O."/>
            <person name="Guillou S."/>
            <person name="Cros-Aarteil S."/>
            <person name="Calhoun S."/>
            <person name="Haridas S."/>
            <person name="Kuo A."/>
            <person name="Mondo S."/>
            <person name="Pangilinan J."/>
            <person name="Riley R."/>
            <person name="LaButti K."/>
            <person name="Andreopoulos B."/>
            <person name="Lipzen A."/>
            <person name="Chen C."/>
            <person name="Yan M."/>
            <person name="Daum C."/>
            <person name="Ng V."/>
            <person name="Clum A."/>
            <person name="Steindorff A."/>
            <person name="Ohm R.A."/>
            <person name="Martin F."/>
            <person name="Silar P."/>
            <person name="Natvig D.O."/>
            <person name="Lalanne C."/>
            <person name="Gautier V."/>
            <person name="Ament-Velasquez S.L."/>
            <person name="Kruys A."/>
            <person name="Hutchinson M.I."/>
            <person name="Powell A.J."/>
            <person name="Barry K."/>
            <person name="Miller A.N."/>
            <person name="Grigoriev I.V."/>
            <person name="Debuchy R."/>
            <person name="Gladieux P."/>
            <person name="Hiltunen Thoren M."/>
            <person name="Johannesson H."/>
        </authorList>
    </citation>
    <scope>NUCLEOTIDE SEQUENCE</scope>
    <source>
        <strain evidence="3">CBS 560.94</strain>
    </source>
</reference>
<protein>
    <submittedName>
        <fullName evidence="3">Uncharacterized protein</fullName>
    </submittedName>
</protein>
<dbReference type="AlphaFoldDB" id="A0AAE0MXF6"/>
<keyword evidence="2" id="KW-1133">Transmembrane helix</keyword>
<evidence type="ECO:0000256" key="2">
    <source>
        <dbReference type="SAM" id="Phobius"/>
    </source>
</evidence>
<feature type="transmembrane region" description="Helical" evidence="2">
    <location>
        <begin position="167"/>
        <end position="185"/>
    </location>
</feature>
<feature type="region of interest" description="Disordered" evidence="1">
    <location>
        <begin position="280"/>
        <end position="300"/>
    </location>
</feature>
<evidence type="ECO:0000313" key="3">
    <source>
        <dbReference type="EMBL" id="KAK3355866.1"/>
    </source>
</evidence>
<proteinExistence type="predicted"/>